<organism evidence="4 5">
    <name type="scientific">Variovorax boronicumulans</name>
    <dbReference type="NCBI Taxonomy" id="436515"/>
    <lineage>
        <taxon>Bacteria</taxon>
        <taxon>Pseudomonadati</taxon>
        <taxon>Pseudomonadota</taxon>
        <taxon>Betaproteobacteria</taxon>
        <taxon>Burkholderiales</taxon>
        <taxon>Comamonadaceae</taxon>
        <taxon>Variovorax</taxon>
    </lineage>
</organism>
<dbReference type="RefSeq" id="WP_306882463.1">
    <property type="nucleotide sequence ID" value="NZ_JAUSRD010000010.1"/>
</dbReference>
<dbReference type="InterPro" id="IPR037150">
    <property type="entry name" value="H-NS_C_dom_sf"/>
</dbReference>
<evidence type="ECO:0000313" key="5">
    <source>
        <dbReference type="Proteomes" id="UP001242045"/>
    </source>
</evidence>
<dbReference type="Pfam" id="PF00816">
    <property type="entry name" value="Histone_HNS"/>
    <property type="match status" value="1"/>
</dbReference>
<protein>
    <submittedName>
        <fullName evidence="4">DNA-binding protein H-NS</fullName>
    </submittedName>
</protein>
<name>A0AAW8CXR2_9BURK</name>
<dbReference type="Gene3D" id="4.10.430.10">
    <property type="entry name" value="Histone-like protein H-NS, C-terminal domain"/>
    <property type="match status" value="1"/>
</dbReference>
<evidence type="ECO:0000256" key="1">
    <source>
        <dbReference type="SAM" id="Coils"/>
    </source>
</evidence>
<dbReference type="InterPro" id="IPR027444">
    <property type="entry name" value="H-NS_C_dom"/>
</dbReference>
<evidence type="ECO:0000313" key="4">
    <source>
        <dbReference type="EMBL" id="MDP9895012.1"/>
    </source>
</evidence>
<accession>A0AAW8CXR2</accession>
<evidence type="ECO:0000256" key="2">
    <source>
        <dbReference type="SAM" id="MobiDB-lite"/>
    </source>
</evidence>
<keyword evidence="4" id="KW-0238">DNA-binding</keyword>
<dbReference type="AlphaFoldDB" id="A0AAW8CXR2"/>
<feature type="domain" description="DNA-binding protein H-NS-like C-terminal" evidence="3">
    <location>
        <begin position="71"/>
        <end position="117"/>
    </location>
</feature>
<dbReference type="SUPFAM" id="SSF81273">
    <property type="entry name" value="H-NS histone-like proteins"/>
    <property type="match status" value="1"/>
</dbReference>
<sequence length="118" mass="12683">MAKTFLQVQKQIEELQKEAERLRRKEADGVRSRIKEAIAVYGFTAAELGFGKTPGPAAKVKKGAAKKTNGTKKAASAAAGVPKFKDEQGNVWSGRGPRPAWFKAALEAGKSAEELLAR</sequence>
<feature type="compositionally biased region" description="Low complexity" evidence="2">
    <location>
        <begin position="66"/>
        <end position="80"/>
    </location>
</feature>
<dbReference type="GO" id="GO:0003677">
    <property type="term" value="F:DNA binding"/>
    <property type="evidence" value="ECO:0007669"/>
    <property type="project" value="UniProtKB-KW"/>
</dbReference>
<comment type="caution">
    <text evidence="4">The sequence shown here is derived from an EMBL/GenBank/DDBJ whole genome shotgun (WGS) entry which is preliminary data.</text>
</comment>
<evidence type="ECO:0000259" key="3">
    <source>
        <dbReference type="SMART" id="SM00528"/>
    </source>
</evidence>
<feature type="region of interest" description="Disordered" evidence="2">
    <location>
        <begin position="54"/>
        <end position="80"/>
    </location>
</feature>
<gene>
    <name evidence="4" type="ORF">J2W31_004137</name>
</gene>
<dbReference type="SMART" id="SM00528">
    <property type="entry name" value="HNS"/>
    <property type="match status" value="1"/>
</dbReference>
<dbReference type="Proteomes" id="UP001242045">
    <property type="component" value="Unassembled WGS sequence"/>
</dbReference>
<feature type="coiled-coil region" evidence="1">
    <location>
        <begin position="5"/>
        <end position="32"/>
    </location>
</feature>
<reference evidence="4" key="1">
    <citation type="submission" date="2023-07" db="EMBL/GenBank/DDBJ databases">
        <title>Sorghum-associated microbial communities from plants grown in Nebraska, USA.</title>
        <authorList>
            <person name="Schachtman D."/>
        </authorList>
    </citation>
    <scope>NUCLEOTIDE SEQUENCE</scope>
    <source>
        <strain evidence="4">DS3754</strain>
    </source>
</reference>
<dbReference type="EMBL" id="JAUSRD010000010">
    <property type="protein sequence ID" value="MDP9895012.1"/>
    <property type="molecule type" value="Genomic_DNA"/>
</dbReference>
<proteinExistence type="predicted"/>
<keyword evidence="1" id="KW-0175">Coiled coil</keyword>